<dbReference type="Proteomes" id="UP000295285">
    <property type="component" value="Unassembled WGS sequence"/>
</dbReference>
<dbReference type="CDD" id="cd03293">
    <property type="entry name" value="ABC_NrtD_SsuB_transporters"/>
    <property type="match status" value="1"/>
</dbReference>
<dbReference type="FunFam" id="3.40.50.300:FF:001273">
    <property type="entry name" value="Aliphatic sulfonates import ATP-binding protein SsuB"/>
    <property type="match status" value="1"/>
</dbReference>
<evidence type="ECO:0000256" key="4">
    <source>
        <dbReference type="ARBA" id="ARBA00022840"/>
    </source>
</evidence>
<dbReference type="PANTHER" id="PTHR42788:SF13">
    <property type="entry name" value="ALIPHATIC SULFONATES IMPORT ATP-BINDING PROTEIN SSUB"/>
    <property type="match status" value="1"/>
</dbReference>
<dbReference type="InterPro" id="IPR050166">
    <property type="entry name" value="ABC_transporter_ATP-bind"/>
</dbReference>
<evidence type="ECO:0000256" key="3">
    <source>
        <dbReference type="ARBA" id="ARBA00022741"/>
    </source>
</evidence>
<protein>
    <submittedName>
        <fullName evidence="8">Sulfonate transport system ATP-binding protein</fullName>
    </submittedName>
</protein>
<gene>
    <name evidence="8" type="ORF">EC910_102429</name>
</gene>
<evidence type="ECO:0000256" key="1">
    <source>
        <dbReference type="ARBA" id="ARBA00022448"/>
    </source>
</evidence>
<dbReference type="Gene3D" id="3.40.50.300">
    <property type="entry name" value="P-loop containing nucleotide triphosphate hydrolases"/>
    <property type="match status" value="1"/>
</dbReference>
<accession>A0A4R4BJD6</accession>
<evidence type="ECO:0000259" key="7">
    <source>
        <dbReference type="PROSITE" id="PS50893"/>
    </source>
</evidence>
<dbReference type="SUPFAM" id="SSF52540">
    <property type="entry name" value="P-loop containing nucleoside triphosphate hydrolases"/>
    <property type="match status" value="1"/>
</dbReference>
<reference evidence="8 9" key="1">
    <citation type="submission" date="2019-03" db="EMBL/GenBank/DDBJ databases">
        <title>Above-ground endophytic microbial communities from plants in different locations in the United States.</title>
        <authorList>
            <person name="Frank C."/>
        </authorList>
    </citation>
    <scope>NUCLEOTIDE SEQUENCE [LARGE SCALE GENOMIC DNA]</scope>
    <source>
        <strain evidence="8 9">LP_2_YM</strain>
    </source>
</reference>
<evidence type="ECO:0000256" key="6">
    <source>
        <dbReference type="ARBA" id="ARBA00023136"/>
    </source>
</evidence>
<dbReference type="InterPro" id="IPR027417">
    <property type="entry name" value="P-loop_NTPase"/>
</dbReference>
<keyword evidence="6" id="KW-0472">Membrane</keyword>
<keyword evidence="3" id="KW-0547">Nucleotide-binding</keyword>
<dbReference type="SMART" id="SM00382">
    <property type="entry name" value="AAA"/>
    <property type="match status" value="1"/>
</dbReference>
<keyword evidence="1" id="KW-0813">Transport</keyword>
<evidence type="ECO:0000256" key="5">
    <source>
        <dbReference type="ARBA" id="ARBA00022967"/>
    </source>
</evidence>
<dbReference type="EMBL" id="SMDG01000002">
    <property type="protein sequence ID" value="TCW58708.1"/>
    <property type="molecule type" value="Genomic_DNA"/>
</dbReference>
<dbReference type="PROSITE" id="PS00211">
    <property type="entry name" value="ABC_TRANSPORTER_1"/>
    <property type="match status" value="1"/>
</dbReference>
<organism evidence="8 9">
    <name type="scientific">Bacillus thuringiensis</name>
    <dbReference type="NCBI Taxonomy" id="1428"/>
    <lineage>
        <taxon>Bacteria</taxon>
        <taxon>Bacillati</taxon>
        <taxon>Bacillota</taxon>
        <taxon>Bacilli</taxon>
        <taxon>Bacillales</taxon>
        <taxon>Bacillaceae</taxon>
        <taxon>Bacillus</taxon>
        <taxon>Bacillus cereus group</taxon>
    </lineage>
</organism>
<keyword evidence="2" id="KW-1003">Cell membrane</keyword>
<name>A0A4R4BJD6_BACTU</name>
<dbReference type="InterPro" id="IPR003593">
    <property type="entry name" value="AAA+_ATPase"/>
</dbReference>
<comment type="caution">
    <text evidence="8">The sequence shown here is derived from an EMBL/GenBank/DDBJ whole genome shotgun (WGS) entry which is preliminary data.</text>
</comment>
<feature type="domain" description="ABC transporter" evidence="7">
    <location>
        <begin position="30"/>
        <end position="258"/>
    </location>
</feature>
<dbReference type="AlphaFoldDB" id="A0A4R4BJD6"/>
<dbReference type="InterPro" id="IPR003439">
    <property type="entry name" value="ABC_transporter-like_ATP-bd"/>
</dbReference>
<dbReference type="GO" id="GO:0005524">
    <property type="term" value="F:ATP binding"/>
    <property type="evidence" value="ECO:0007669"/>
    <property type="project" value="UniProtKB-KW"/>
</dbReference>
<dbReference type="InterPro" id="IPR017871">
    <property type="entry name" value="ABC_transporter-like_CS"/>
</dbReference>
<evidence type="ECO:0000256" key="2">
    <source>
        <dbReference type="ARBA" id="ARBA00022475"/>
    </source>
</evidence>
<dbReference type="GO" id="GO:0016887">
    <property type="term" value="F:ATP hydrolysis activity"/>
    <property type="evidence" value="ECO:0007669"/>
    <property type="project" value="InterPro"/>
</dbReference>
<dbReference type="Pfam" id="PF00005">
    <property type="entry name" value="ABC_tran"/>
    <property type="match status" value="1"/>
</dbReference>
<evidence type="ECO:0000313" key="9">
    <source>
        <dbReference type="Proteomes" id="UP000295285"/>
    </source>
</evidence>
<proteinExistence type="predicted"/>
<evidence type="ECO:0000313" key="8">
    <source>
        <dbReference type="EMBL" id="TCW58708.1"/>
    </source>
</evidence>
<sequence>MIKCLWFFYYTNAESIHLNESFQGGEEVTVSIDGVSKYFSKQTGTVQVLEDINFQLEKGDFVTVIGPSGCGKSTLLKIVAGLDNEFEGEVIIDGEKIVKPSKKQGFIFQEHRLFPWLTVEENIAADLSLKDKYVKDKVKEWVEIVRLDGFEKSYPKEISGGMSQRVAIARALLRDPNVLLLDEPFGALDAFTRSHLQEVLLNIWEQKKTTMIFVTHDIDEAIYLSNRIIIMGANPGKIHKVIENSLPYPRNKTSQSFQQLRTKVLHQFEHGGLIQTSI</sequence>
<keyword evidence="4 8" id="KW-0067">ATP-binding</keyword>
<keyword evidence="5" id="KW-1278">Translocase</keyword>
<dbReference type="PROSITE" id="PS50893">
    <property type="entry name" value="ABC_TRANSPORTER_2"/>
    <property type="match status" value="1"/>
</dbReference>
<dbReference type="PANTHER" id="PTHR42788">
    <property type="entry name" value="TAURINE IMPORT ATP-BINDING PROTEIN-RELATED"/>
    <property type="match status" value="1"/>
</dbReference>